<accession>A0AA39RIQ7</accession>
<protein>
    <submittedName>
        <fullName evidence="2">Uncharacterized protein</fullName>
    </submittedName>
</protein>
<comment type="caution">
    <text evidence="2">The sequence shown here is derived from an EMBL/GenBank/DDBJ whole genome shotgun (WGS) entry which is preliminary data.</text>
</comment>
<sequence>MTSGRLPKATGSARPGQTRPDPNRYQPGDFGGHFRPFSDAVFGGRPPRIVAGAPPVTLHPFLAFHAKVFNSNKSSKPPWLSTPSSSVQRPFFRLPERPNSPNLGGFMWRLHSRSPEGQNSPPSSISSRRASAAGKRLWNQREKSVGLFPLNKAVGFSWNLAREESAGRNPLHEAATHIMHHKPYHKATPSYGCEIEGPISYSKLLLQVDISCLA</sequence>
<evidence type="ECO:0000313" key="2">
    <source>
        <dbReference type="EMBL" id="KAK0573584.1"/>
    </source>
</evidence>
<feature type="region of interest" description="Disordered" evidence="1">
    <location>
        <begin position="1"/>
        <end position="38"/>
    </location>
</feature>
<feature type="region of interest" description="Disordered" evidence="1">
    <location>
        <begin position="73"/>
        <end position="136"/>
    </location>
</feature>
<dbReference type="EMBL" id="JAUESC010000387">
    <property type="protein sequence ID" value="KAK0573584.1"/>
    <property type="molecule type" value="Genomic_DNA"/>
</dbReference>
<keyword evidence="3" id="KW-1185">Reference proteome</keyword>
<reference evidence="2" key="2">
    <citation type="submission" date="2023-06" db="EMBL/GenBank/DDBJ databases">
        <authorList>
            <person name="Swenson N.G."/>
            <person name="Wegrzyn J.L."/>
            <person name="Mcevoy S.L."/>
        </authorList>
    </citation>
    <scope>NUCLEOTIDE SEQUENCE</scope>
    <source>
        <strain evidence="2">NS2018</strain>
        <tissue evidence="2">Leaf</tissue>
    </source>
</reference>
<reference evidence="2" key="1">
    <citation type="journal article" date="2022" name="Plant J.">
        <title>Strategies of tolerance reflected in two North American maple genomes.</title>
        <authorList>
            <person name="McEvoy S.L."/>
            <person name="Sezen U.U."/>
            <person name="Trouern-Trend A."/>
            <person name="McMahon S.M."/>
            <person name="Schaberg P.G."/>
            <person name="Yang J."/>
            <person name="Wegrzyn J.L."/>
            <person name="Swenson N.G."/>
        </authorList>
    </citation>
    <scope>NUCLEOTIDE SEQUENCE</scope>
    <source>
        <strain evidence="2">NS2018</strain>
    </source>
</reference>
<dbReference type="AlphaFoldDB" id="A0AA39RIQ7"/>
<name>A0AA39RIQ7_ACESA</name>
<evidence type="ECO:0000313" key="3">
    <source>
        <dbReference type="Proteomes" id="UP001168877"/>
    </source>
</evidence>
<evidence type="ECO:0000256" key="1">
    <source>
        <dbReference type="SAM" id="MobiDB-lite"/>
    </source>
</evidence>
<proteinExistence type="predicted"/>
<feature type="compositionally biased region" description="Polar residues" evidence="1">
    <location>
        <begin position="73"/>
        <end position="88"/>
    </location>
</feature>
<dbReference type="Proteomes" id="UP001168877">
    <property type="component" value="Unassembled WGS sequence"/>
</dbReference>
<feature type="compositionally biased region" description="Low complexity" evidence="1">
    <location>
        <begin position="120"/>
        <end position="133"/>
    </location>
</feature>
<gene>
    <name evidence="2" type="ORF">LWI29_010239</name>
</gene>
<organism evidence="2 3">
    <name type="scientific">Acer saccharum</name>
    <name type="common">Sugar maple</name>
    <dbReference type="NCBI Taxonomy" id="4024"/>
    <lineage>
        <taxon>Eukaryota</taxon>
        <taxon>Viridiplantae</taxon>
        <taxon>Streptophyta</taxon>
        <taxon>Embryophyta</taxon>
        <taxon>Tracheophyta</taxon>
        <taxon>Spermatophyta</taxon>
        <taxon>Magnoliopsida</taxon>
        <taxon>eudicotyledons</taxon>
        <taxon>Gunneridae</taxon>
        <taxon>Pentapetalae</taxon>
        <taxon>rosids</taxon>
        <taxon>malvids</taxon>
        <taxon>Sapindales</taxon>
        <taxon>Sapindaceae</taxon>
        <taxon>Hippocastanoideae</taxon>
        <taxon>Acereae</taxon>
        <taxon>Acer</taxon>
    </lineage>
</organism>